<keyword evidence="1" id="KW-0472">Membrane</keyword>
<name>A0A4Y2CRI8_ARAVE</name>
<keyword evidence="1" id="KW-0812">Transmembrane</keyword>
<keyword evidence="3" id="KW-1185">Reference proteome</keyword>
<accession>A0A4Y2CRI8</accession>
<dbReference type="EMBL" id="BGPR01000238">
    <property type="protein sequence ID" value="GBM07072.1"/>
    <property type="molecule type" value="Genomic_DNA"/>
</dbReference>
<reference evidence="2 3" key="1">
    <citation type="journal article" date="2019" name="Sci. Rep.">
        <title>Orb-weaving spider Araneus ventricosus genome elucidates the spidroin gene catalogue.</title>
        <authorList>
            <person name="Kono N."/>
            <person name="Nakamura H."/>
            <person name="Ohtoshi R."/>
            <person name="Moran D.A.P."/>
            <person name="Shinohara A."/>
            <person name="Yoshida Y."/>
            <person name="Fujiwara M."/>
            <person name="Mori M."/>
            <person name="Tomita M."/>
            <person name="Arakawa K."/>
        </authorList>
    </citation>
    <scope>NUCLEOTIDE SEQUENCE [LARGE SCALE GENOMIC DNA]</scope>
</reference>
<evidence type="ECO:0000256" key="1">
    <source>
        <dbReference type="SAM" id="Phobius"/>
    </source>
</evidence>
<keyword evidence="1" id="KW-1133">Transmembrane helix</keyword>
<feature type="transmembrane region" description="Helical" evidence="1">
    <location>
        <begin position="113"/>
        <end position="135"/>
    </location>
</feature>
<organism evidence="2 3">
    <name type="scientific">Araneus ventricosus</name>
    <name type="common">Orbweaver spider</name>
    <name type="synonym">Epeira ventricosa</name>
    <dbReference type="NCBI Taxonomy" id="182803"/>
    <lineage>
        <taxon>Eukaryota</taxon>
        <taxon>Metazoa</taxon>
        <taxon>Ecdysozoa</taxon>
        <taxon>Arthropoda</taxon>
        <taxon>Chelicerata</taxon>
        <taxon>Arachnida</taxon>
        <taxon>Araneae</taxon>
        <taxon>Araneomorphae</taxon>
        <taxon>Entelegynae</taxon>
        <taxon>Araneoidea</taxon>
        <taxon>Araneidae</taxon>
        <taxon>Araneus</taxon>
    </lineage>
</organism>
<dbReference type="Proteomes" id="UP000499080">
    <property type="component" value="Unassembled WGS sequence"/>
</dbReference>
<protein>
    <submittedName>
        <fullName evidence="2">Uncharacterized protein</fullName>
    </submittedName>
</protein>
<evidence type="ECO:0000313" key="2">
    <source>
        <dbReference type="EMBL" id="GBM07072.1"/>
    </source>
</evidence>
<dbReference type="AlphaFoldDB" id="A0A4Y2CRI8"/>
<sequence length="141" mass="15772">MRLVPPRRLHCSRQLDTLTSLAMSAPPTGTRLVAHSICKDEIANSLLADRICPNFGTKRIYGCSRQLDTLTSLAMAAPPTGTRLVAHSICKDGIANRLLADRIYPNFGTKRKFWCLVHIPYFIRLVCSIFLISYAQADRQP</sequence>
<proteinExistence type="predicted"/>
<gene>
    <name evidence="2" type="ORF">AVEN_177045_1</name>
</gene>
<comment type="caution">
    <text evidence="2">The sequence shown here is derived from an EMBL/GenBank/DDBJ whole genome shotgun (WGS) entry which is preliminary data.</text>
</comment>
<evidence type="ECO:0000313" key="3">
    <source>
        <dbReference type="Proteomes" id="UP000499080"/>
    </source>
</evidence>